<evidence type="ECO:0000313" key="2">
    <source>
        <dbReference type="Proteomes" id="UP001066276"/>
    </source>
</evidence>
<protein>
    <submittedName>
        <fullName evidence="1">Uncharacterized protein</fullName>
    </submittedName>
</protein>
<organism evidence="1 2">
    <name type="scientific">Pleurodeles waltl</name>
    <name type="common">Iberian ribbed newt</name>
    <dbReference type="NCBI Taxonomy" id="8319"/>
    <lineage>
        <taxon>Eukaryota</taxon>
        <taxon>Metazoa</taxon>
        <taxon>Chordata</taxon>
        <taxon>Craniata</taxon>
        <taxon>Vertebrata</taxon>
        <taxon>Euteleostomi</taxon>
        <taxon>Amphibia</taxon>
        <taxon>Batrachia</taxon>
        <taxon>Caudata</taxon>
        <taxon>Salamandroidea</taxon>
        <taxon>Salamandridae</taxon>
        <taxon>Pleurodelinae</taxon>
        <taxon>Pleurodeles</taxon>
    </lineage>
</organism>
<sequence length="114" mass="12922">MYISHCSHKCGLQAFFRGAQVHASVDEKVSGEVTEVKRGRCRMAVCWRVLPVIIQEETHEVPDPEGTHLYQRQGRGKELVLMPRHLGSCKNTVELESGEVKLERSAQHSLHLHP</sequence>
<dbReference type="EMBL" id="JANPWB010000010">
    <property type="protein sequence ID" value="KAJ1142416.1"/>
    <property type="molecule type" value="Genomic_DNA"/>
</dbReference>
<reference evidence="1" key="1">
    <citation type="journal article" date="2022" name="bioRxiv">
        <title>Sequencing and chromosome-scale assembly of the giantPleurodeles waltlgenome.</title>
        <authorList>
            <person name="Brown T."/>
            <person name="Elewa A."/>
            <person name="Iarovenko S."/>
            <person name="Subramanian E."/>
            <person name="Araus A.J."/>
            <person name="Petzold A."/>
            <person name="Susuki M."/>
            <person name="Suzuki K.-i.T."/>
            <person name="Hayashi T."/>
            <person name="Toyoda A."/>
            <person name="Oliveira C."/>
            <person name="Osipova E."/>
            <person name="Leigh N.D."/>
            <person name="Simon A."/>
            <person name="Yun M.H."/>
        </authorList>
    </citation>
    <scope>NUCLEOTIDE SEQUENCE</scope>
    <source>
        <strain evidence="1">20211129_DDA</strain>
        <tissue evidence="1">Liver</tissue>
    </source>
</reference>
<keyword evidence="2" id="KW-1185">Reference proteome</keyword>
<dbReference type="AlphaFoldDB" id="A0AAV7QPG3"/>
<evidence type="ECO:0000313" key="1">
    <source>
        <dbReference type="EMBL" id="KAJ1142416.1"/>
    </source>
</evidence>
<comment type="caution">
    <text evidence="1">The sequence shown here is derived from an EMBL/GenBank/DDBJ whole genome shotgun (WGS) entry which is preliminary data.</text>
</comment>
<proteinExistence type="predicted"/>
<gene>
    <name evidence="1" type="ORF">NDU88_008741</name>
</gene>
<name>A0AAV7QPG3_PLEWA</name>
<dbReference type="Proteomes" id="UP001066276">
    <property type="component" value="Chromosome 6"/>
</dbReference>
<accession>A0AAV7QPG3</accession>